<evidence type="ECO:0000256" key="2">
    <source>
        <dbReference type="SAM" id="MobiDB-lite"/>
    </source>
</evidence>
<feature type="region of interest" description="Disordered" evidence="2">
    <location>
        <begin position="173"/>
        <end position="204"/>
    </location>
</feature>
<gene>
    <name evidence="4" type="ORF">LSINAPIS_LOCUS4465</name>
</gene>
<reference evidence="4 5" key="1">
    <citation type="submission" date="2017-07" db="EMBL/GenBank/DDBJ databases">
        <authorList>
            <person name="Talla V."/>
            <person name="Backstrom N."/>
        </authorList>
    </citation>
    <scope>NUCLEOTIDE SEQUENCE [LARGE SCALE GENOMIC DNA]</scope>
</reference>
<evidence type="ECO:0000313" key="5">
    <source>
        <dbReference type="Proteomes" id="UP000324832"/>
    </source>
</evidence>
<sequence length="294" mass="31441">MRIISSHRDIPKMRVLFLSALFACAAAAPSYIAPFPYAIPAVFPAGFAVAPTVPSGDVQAAVVDTQVKIEDQARAFNDQARELAEQAVENQNEGVEVANDLSKEKAEEAFWSAEEQKYRALNEAQIAEAVRDGAMASNADSFAKSSLGYVAGVVPGVVPVASVPITPVVAGAPESKAEEAKPEVKKTAEEEKPAKLEEKKEESADTVETVAETKTAAEIKTEAEAPKTENAEMNKVQTVVHPVPLGLAPYSYQAIVPPMGAVRAQVGLRGYPIIPSFQPIQAPFYTPTLFNNIY</sequence>
<dbReference type="EMBL" id="FZQP02001138">
    <property type="protein sequence ID" value="VVC91910.1"/>
    <property type="molecule type" value="Genomic_DNA"/>
</dbReference>
<feature type="signal peptide" evidence="3">
    <location>
        <begin position="1"/>
        <end position="27"/>
    </location>
</feature>
<evidence type="ECO:0000256" key="1">
    <source>
        <dbReference type="SAM" id="Coils"/>
    </source>
</evidence>
<dbReference type="Proteomes" id="UP000324832">
    <property type="component" value="Unassembled WGS sequence"/>
</dbReference>
<name>A0A5E4Q2Z0_9NEOP</name>
<organism evidence="4 5">
    <name type="scientific">Leptidea sinapis</name>
    <dbReference type="NCBI Taxonomy" id="189913"/>
    <lineage>
        <taxon>Eukaryota</taxon>
        <taxon>Metazoa</taxon>
        <taxon>Ecdysozoa</taxon>
        <taxon>Arthropoda</taxon>
        <taxon>Hexapoda</taxon>
        <taxon>Insecta</taxon>
        <taxon>Pterygota</taxon>
        <taxon>Neoptera</taxon>
        <taxon>Endopterygota</taxon>
        <taxon>Lepidoptera</taxon>
        <taxon>Glossata</taxon>
        <taxon>Ditrysia</taxon>
        <taxon>Papilionoidea</taxon>
        <taxon>Pieridae</taxon>
        <taxon>Dismorphiinae</taxon>
        <taxon>Leptidea</taxon>
    </lineage>
</organism>
<feature type="compositionally biased region" description="Basic and acidic residues" evidence="2">
    <location>
        <begin position="175"/>
        <end position="203"/>
    </location>
</feature>
<feature type="chain" id="PRO_5022762254" description="Pupal cuticle protein PCP52" evidence="3">
    <location>
        <begin position="28"/>
        <end position="294"/>
    </location>
</feature>
<evidence type="ECO:0000256" key="3">
    <source>
        <dbReference type="SAM" id="SignalP"/>
    </source>
</evidence>
<accession>A0A5E4Q2Z0</accession>
<dbReference type="AlphaFoldDB" id="A0A5E4Q2Z0"/>
<keyword evidence="5" id="KW-1185">Reference proteome</keyword>
<evidence type="ECO:0000313" key="4">
    <source>
        <dbReference type="EMBL" id="VVC91910.1"/>
    </source>
</evidence>
<evidence type="ECO:0008006" key="6">
    <source>
        <dbReference type="Google" id="ProtNLM"/>
    </source>
</evidence>
<keyword evidence="3" id="KW-0732">Signal</keyword>
<keyword evidence="1" id="KW-0175">Coiled coil</keyword>
<proteinExistence type="predicted"/>
<protein>
    <recommendedName>
        <fullName evidence="6">Pupal cuticle protein PCP52</fullName>
    </recommendedName>
</protein>
<feature type="coiled-coil region" evidence="1">
    <location>
        <begin position="66"/>
        <end position="93"/>
    </location>
</feature>